<evidence type="ECO:0000313" key="2">
    <source>
        <dbReference type="Proteomes" id="UP000286402"/>
    </source>
</evidence>
<dbReference type="RefSeq" id="WP_120332867.1">
    <property type="nucleotide sequence ID" value="NZ_MCAQ01000001.1"/>
</dbReference>
<proteinExistence type="predicted"/>
<dbReference type="AlphaFoldDB" id="A0A420GBL8"/>
<dbReference type="Proteomes" id="UP000286402">
    <property type="component" value="Unassembled WGS sequence"/>
</dbReference>
<sequence length="366" mass="42374">MKYKISEKRAAFLSKAFFEYSFKENVLDRELLEEINEPIELDFIAKNHNYDDGNDLLLAIVTHPYCDISTVKMILHRADVDGYLTDAERSGDFELIKAIITHLDNGFYKHEKFYYDPVSDPGALSFDVEELKKYIKEDAVLFNRPRGKKLETSFADNFHRRDLKFYNGTIKTVKTSQALKLITDRCNFIFKVPEGDFRIVKDNTIKSFIDCYTFPAGIKDRFGANEKELRKVIMQPDLVIENDDILVVLFLFNSQALQLENAATNVSTMMRNEFFYIPAFIEIVAVEENFDKIARIKHSDTWFAVSKGMQVKINDVENLKFLKLIFVEKGGVLFSFSVVSDQRQNLDNEVIKNLISNCSFGYFSKS</sequence>
<keyword evidence="2" id="KW-1185">Reference proteome</keyword>
<gene>
    <name evidence="1" type="ORF">BCY89_03645</name>
</gene>
<evidence type="ECO:0000313" key="1">
    <source>
        <dbReference type="EMBL" id="RKF42575.1"/>
    </source>
</evidence>
<accession>A0A420GBL8</accession>
<comment type="caution">
    <text evidence="1">The sequence shown here is derived from an EMBL/GenBank/DDBJ whole genome shotgun (WGS) entry which is preliminary data.</text>
</comment>
<dbReference type="EMBL" id="MCAQ01000001">
    <property type="protein sequence ID" value="RKF42575.1"/>
    <property type="molecule type" value="Genomic_DNA"/>
</dbReference>
<organism evidence="1 2">
    <name type="scientific">Sphingobacterium siyangense</name>
    <dbReference type="NCBI Taxonomy" id="459529"/>
    <lineage>
        <taxon>Bacteria</taxon>
        <taxon>Pseudomonadati</taxon>
        <taxon>Bacteroidota</taxon>
        <taxon>Sphingobacteriia</taxon>
        <taxon>Sphingobacteriales</taxon>
        <taxon>Sphingobacteriaceae</taxon>
        <taxon>Sphingobacterium</taxon>
    </lineage>
</organism>
<reference evidence="1 2" key="1">
    <citation type="submission" date="2016-07" db="EMBL/GenBank/DDBJ databases">
        <title>Genome analysis of Sphingobacterium siyangense T12B17.</title>
        <authorList>
            <person name="Xu D."/>
            <person name="Su Y."/>
            <person name="Zheng S."/>
        </authorList>
    </citation>
    <scope>NUCLEOTIDE SEQUENCE [LARGE SCALE GENOMIC DNA]</scope>
    <source>
        <strain evidence="1 2">T12B17</strain>
    </source>
</reference>
<name>A0A420GBL8_9SPHI</name>
<protein>
    <submittedName>
        <fullName evidence="1">Uncharacterized protein</fullName>
    </submittedName>
</protein>